<dbReference type="GO" id="GO:0005634">
    <property type="term" value="C:nucleus"/>
    <property type="evidence" value="ECO:0007669"/>
    <property type="project" value="TreeGrafter"/>
</dbReference>
<dbReference type="Pfam" id="PF11176">
    <property type="entry name" value="Tma16"/>
    <property type="match status" value="1"/>
</dbReference>
<dbReference type="PANTHER" id="PTHR13349">
    <property type="entry name" value="TRANSLATION MACHINERY-ASSOCIATED PROTEIN 16"/>
    <property type="match status" value="1"/>
</dbReference>
<keyword evidence="3" id="KW-1185">Reference proteome</keyword>
<dbReference type="Gene3D" id="1.20.1440.170">
    <property type="entry name" value="Translation machinery-associated protein 16-like"/>
    <property type="match status" value="1"/>
</dbReference>
<sequence>MPSSLQKTRKHIARKRNGEVNALHAKSRDSLRLHKAGVRDLRLEKLAAARSKREQPIIDRVTFFQASLAEKDNQPLDVETLQTFIQNFIHKYDEEYNILKKARRSGRPPSAREDVLKIKIAALEKEYQNGFVLPNVTSAEHAKNLENWEGSWAYLTNLPWIKVSSAGQVRTAEFPSKGIN</sequence>
<dbReference type="OMA" id="FWMPDLS"/>
<reference evidence="2 3" key="1">
    <citation type="journal article" date="2016" name="Genome Biol. Evol.">
        <title>Divergent and convergent evolution of fungal pathogenicity.</title>
        <authorList>
            <person name="Shang Y."/>
            <person name="Xiao G."/>
            <person name="Zheng P."/>
            <person name="Cen K."/>
            <person name="Zhan S."/>
            <person name="Wang C."/>
        </authorList>
    </citation>
    <scope>NUCLEOTIDE SEQUENCE [LARGE SCALE GENOMIC DNA]</scope>
    <source>
        <strain evidence="2 3">RCEF 4871</strain>
    </source>
</reference>
<evidence type="ECO:0000313" key="2">
    <source>
        <dbReference type="EMBL" id="OAA49656.1"/>
    </source>
</evidence>
<dbReference type="InterPro" id="IPR021346">
    <property type="entry name" value="Tma16"/>
</dbReference>
<evidence type="ECO:0000313" key="3">
    <source>
        <dbReference type="Proteomes" id="UP000243498"/>
    </source>
</evidence>
<dbReference type="PANTHER" id="PTHR13349:SF2">
    <property type="entry name" value="TRANSLATION MACHINERY-ASSOCIATED PROTEIN 16"/>
    <property type="match status" value="1"/>
</dbReference>
<gene>
    <name evidence="2" type="ORF">NOR_01579</name>
</gene>
<organism evidence="2 3">
    <name type="scientific">Metarhizium rileyi (strain RCEF 4871)</name>
    <name type="common">Nomuraea rileyi</name>
    <dbReference type="NCBI Taxonomy" id="1649241"/>
    <lineage>
        <taxon>Eukaryota</taxon>
        <taxon>Fungi</taxon>
        <taxon>Dikarya</taxon>
        <taxon>Ascomycota</taxon>
        <taxon>Pezizomycotina</taxon>
        <taxon>Sordariomycetes</taxon>
        <taxon>Hypocreomycetidae</taxon>
        <taxon>Hypocreales</taxon>
        <taxon>Clavicipitaceae</taxon>
        <taxon>Metarhizium</taxon>
    </lineage>
</organism>
<dbReference type="AlphaFoldDB" id="A0A167J0N9"/>
<name>A0A167J0N9_METRR</name>
<accession>A0A167J0N9</accession>
<dbReference type="STRING" id="1081105.A0A167J0N9"/>
<protein>
    <recommendedName>
        <fullName evidence="4">Translation machinery-associated protein 16</fullName>
    </recommendedName>
</protein>
<comment type="caution">
    <text evidence="2">The sequence shown here is derived from an EMBL/GenBank/DDBJ whole genome shotgun (WGS) entry which is preliminary data.</text>
</comment>
<dbReference type="EMBL" id="AZHC01000003">
    <property type="protein sequence ID" value="OAA49656.1"/>
    <property type="molecule type" value="Genomic_DNA"/>
</dbReference>
<dbReference type="Proteomes" id="UP000243498">
    <property type="component" value="Unassembled WGS sequence"/>
</dbReference>
<evidence type="ECO:0008006" key="4">
    <source>
        <dbReference type="Google" id="ProtNLM"/>
    </source>
</evidence>
<comment type="similarity">
    <text evidence="1">Belongs to the TMA16 family.</text>
</comment>
<proteinExistence type="inferred from homology"/>
<dbReference type="OrthoDB" id="270284at2759"/>
<evidence type="ECO:0000256" key="1">
    <source>
        <dbReference type="ARBA" id="ARBA00034127"/>
    </source>
</evidence>
<dbReference type="InterPro" id="IPR038356">
    <property type="entry name" value="Tma16_sf"/>
</dbReference>